<evidence type="ECO:0000313" key="1">
    <source>
        <dbReference type="EMBL" id="MBC3793863.1"/>
    </source>
</evidence>
<keyword evidence="2" id="KW-1185">Reference proteome</keyword>
<dbReference type="Proteomes" id="UP000700732">
    <property type="component" value="Unassembled WGS sequence"/>
</dbReference>
<comment type="caution">
    <text evidence="1">The sequence shown here is derived from an EMBL/GenBank/DDBJ whole genome shotgun (WGS) entry which is preliminary data.</text>
</comment>
<evidence type="ECO:0008006" key="3">
    <source>
        <dbReference type="Google" id="ProtNLM"/>
    </source>
</evidence>
<dbReference type="EMBL" id="VFIA01000032">
    <property type="protein sequence ID" value="MBC3793863.1"/>
    <property type="molecule type" value="Genomic_DNA"/>
</dbReference>
<dbReference type="RefSeq" id="WP_186739706.1">
    <property type="nucleotide sequence ID" value="NZ_VFIA01000032.1"/>
</dbReference>
<dbReference type="PROSITE" id="PS51257">
    <property type="entry name" value="PROKAR_LIPOPROTEIN"/>
    <property type="match status" value="1"/>
</dbReference>
<reference evidence="1 2" key="1">
    <citation type="submission" date="2019-06" db="EMBL/GenBank/DDBJ databases">
        <title>Spirosoma utsteinense sp. nov. isolated from Antarctic ice-free soils.</title>
        <authorList>
            <person name="Tahon G."/>
        </authorList>
    </citation>
    <scope>NUCLEOTIDE SEQUENCE [LARGE SCALE GENOMIC DNA]</scope>
    <source>
        <strain evidence="1 2">LMG 31447</strain>
    </source>
</reference>
<organism evidence="1 2">
    <name type="scientific">Spirosoma utsteinense</name>
    <dbReference type="NCBI Taxonomy" id="2585773"/>
    <lineage>
        <taxon>Bacteria</taxon>
        <taxon>Pseudomonadati</taxon>
        <taxon>Bacteroidota</taxon>
        <taxon>Cytophagia</taxon>
        <taxon>Cytophagales</taxon>
        <taxon>Cytophagaceae</taxon>
        <taxon>Spirosoma</taxon>
    </lineage>
</organism>
<gene>
    <name evidence="1" type="ORF">FH603_4386</name>
</gene>
<name>A0ABR6WBB2_9BACT</name>
<accession>A0ABR6WBB2</accession>
<evidence type="ECO:0000313" key="2">
    <source>
        <dbReference type="Proteomes" id="UP000700732"/>
    </source>
</evidence>
<protein>
    <recommendedName>
        <fullName evidence="3">Carboxypeptidase regulatory-like domain-containing protein</fullName>
    </recommendedName>
</protein>
<sequence>MRFNLFYPVYVLMLLVSTACERGGPETPPPPAALQPATTFTDPPRSDIRGFVTLCDEFGVVKAKSDSMIVSLEGLQTAFPARTRPEGRFTIANVFGGNYNLSYNKPRSEYGNFKQIGIVHTGGLITVANSVTIWERAKTVPSNLSVSIKGLNLTLSGVTGPVQPVGTADEQKRRVRLFFGRDEKVSHLSYVTTWGQVVVPPGSTGEFAEKLLADELQAFQPGERVYVIAYGITAFENAYVDPETKRKVYTGINPTPSNVVSFILP</sequence>
<proteinExistence type="predicted"/>